<feature type="site" description="Lowers pKa of active site Cys" evidence="5 9">
    <location>
        <position position="149"/>
    </location>
</feature>
<feature type="binding site" evidence="5 8">
    <location>
        <begin position="152"/>
        <end position="154"/>
    </location>
    <ligand>
        <name>substrate</name>
    </ligand>
</feature>
<dbReference type="NCBIfam" id="NF010925">
    <property type="entry name" value="PRK14345.1"/>
    <property type="match status" value="1"/>
</dbReference>
<keyword evidence="12" id="KW-1185">Reference proteome</keyword>
<dbReference type="InterPro" id="IPR045864">
    <property type="entry name" value="aa-tRNA-synth_II/BPL/LPL"/>
</dbReference>
<name>I0IHS4_PHYMF</name>
<dbReference type="InterPro" id="IPR004143">
    <property type="entry name" value="BPL_LPL_catalytic"/>
</dbReference>
<proteinExistence type="inferred from homology"/>
<sequence length="241" mass="25446">MLRTEDLGVCPYEEALRIQRAAHAEVAAGGPERLLLVEHPAVITLSRRRGVRRNLLVSEDCLATRRIDLQETDRGGDVTAHGPGQQVVYPILRLADHRLNLSRYMRLLEEAAIATAAAFGVAAHREAGATGVWVARPGSRGGEVQPTAKLCALGVRIAKNTTLHGLAFNVRTDLGIFALIDPCGLGGRPVTSLLDLLGDACPGMDEVREALVGALVDALAAADRGGSGPLPPAVRGDRLPA</sequence>
<reference evidence="11 12" key="1">
    <citation type="submission" date="2012-02" db="EMBL/GenBank/DDBJ databases">
        <title>Complete genome sequence of Phycisphaera mikurensis NBRC 102666.</title>
        <authorList>
            <person name="Ankai A."/>
            <person name="Hosoyama A."/>
            <person name="Terui Y."/>
            <person name="Sekine M."/>
            <person name="Fukai R."/>
            <person name="Kato Y."/>
            <person name="Nakamura S."/>
            <person name="Yamada-Narita S."/>
            <person name="Kawakoshi A."/>
            <person name="Fukunaga Y."/>
            <person name="Yamazaki S."/>
            <person name="Fujita N."/>
        </authorList>
    </citation>
    <scope>NUCLEOTIDE SEQUENCE [LARGE SCALE GENOMIC DNA]</scope>
    <source>
        <strain evidence="12">NBRC 102666 / KCTC 22515 / FYK2301M01</strain>
    </source>
</reference>
<evidence type="ECO:0000256" key="7">
    <source>
        <dbReference type="PIRSR" id="PIRSR016262-1"/>
    </source>
</evidence>
<dbReference type="STRING" id="1142394.PSMK_26530"/>
<comment type="similarity">
    <text evidence="5 6">Belongs to the LipB family.</text>
</comment>
<dbReference type="SUPFAM" id="SSF55681">
    <property type="entry name" value="Class II aaRS and biotin synthetases"/>
    <property type="match status" value="1"/>
</dbReference>
<evidence type="ECO:0000256" key="3">
    <source>
        <dbReference type="ARBA" id="ARBA00023315"/>
    </source>
</evidence>
<dbReference type="Pfam" id="PF21948">
    <property type="entry name" value="LplA-B_cat"/>
    <property type="match status" value="1"/>
</dbReference>
<evidence type="ECO:0000256" key="4">
    <source>
        <dbReference type="ARBA" id="ARBA00024732"/>
    </source>
</evidence>
<comment type="function">
    <text evidence="4 5 6">Catalyzes the transfer of endogenously produced octanoic acid from octanoyl-acyl-carrier-protein onto the lipoyl domains of lipoate-dependent enzymes. Lipoyl-ACP can also act as a substrate although octanoyl-ACP is likely to be the physiological substrate.</text>
</comment>
<evidence type="ECO:0000256" key="2">
    <source>
        <dbReference type="ARBA" id="ARBA00022679"/>
    </source>
</evidence>
<protein>
    <recommendedName>
        <fullName evidence="5 6">Octanoyltransferase</fullName>
        <ecNumber evidence="5 6">2.3.1.181</ecNumber>
    </recommendedName>
    <alternativeName>
        <fullName evidence="5">Lipoate-protein ligase B</fullName>
    </alternativeName>
    <alternativeName>
        <fullName evidence="5">Lipoyl/octanoyl transferase</fullName>
    </alternativeName>
    <alternativeName>
        <fullName evidence="5">Octanoyl-[acyl-carrier-protein]-protein N-octanoyltransferase</fullName>
    </alternativeName>
</protein>
<feature type="active site" description="Acyl-thioester intermediate" evidence="5 7">
    <location>
        <position position="183"/>
    </location>
</feature>
<dbReference type="PANTHER" id="PTHR10993:SF7">
    <property type="entry name" value="LIPOYLTRANSFERASE 2, MITOCHONDRIAL-RELATED"/>
    <property type="match status" value="1"/>
</dbReference>
<dbReference type="EMBL" id="AP012338">
    <property type="protein sequence ID" value="BAM04812.1"/>
    <property type="molecule type" value="Genomic_DNA"/>
</dbReference>
<evidence type="ECO:0000256" key="5">
    <source>
        <dbReference type="HAMAP-Rule" id="MF_00013"/>
    </source>
</evidence>
<feature type="binding site" evidence="5 8">
    <location>
        <begin position="74"/>
        <end position="81"/>
    </location>
    <ligand>
        <name>substrate</name>
    </ligand>
</feature>
<dbReference type="EC" id="2.3.1.181" evidence="5 6"/>
<dbReference type="GO" id="GO:0033819">
    <property type="term" value="F:lipoyl(octanoyl) transferase activity"/>
    <property type="evidence" value="ECO:0007669"/>
    <property type="project" value="UniProtKB-EC"/>
</dbReference>
<dbReference type="HAMAP" id="MF_00013">
    <property type="entry name" value="LipB"/>
    <property type="match status" value="1"/>
</dbReference>
<dbReference type="GO" id="GO:0005737">
    <property type="term" value="C:cytoplasm"/>
    <property type="evidence" value="ECO:0007669"/>
    <property type="project" value="UniProtKB-SubCell"/>
</dbReference>
<organism evidence="11 12">
    <name type="scientific">Phycisphaera mikurensis (strain NBRC 102666 / KCTC 22515 / FYK2301M01)</name>
    <dbReference type="NCBI Taxonomy" id="1142394"/>
    <lineage>
        <taxon>Bacteria</taxon>
        <taxon>Pseudomonadati</taxon>
        <taxon>Planctomycetota</taxon>
        <taxon>Phycisphaerae</taxon>
        <taxon>Phycisphaerales</taxon>
        <taxon>Phycisphaeraceae</taxon>
        <taxon>Phycisphaera</taxon>
    </lineage>
</organism>
<comment type="miscellaneous">
    <text evidence="5">In the reaction, the free carboxyl group of octanoic acid is attached via an amide linkage to the epsilon-amino group of a specific lysine residue of lipoyl domains of lipoate-dependent enzymes.</text>
</comment>
<accession>I0IHS4</accession>
<dbReference type="PROSITE" id="PS51733">
    <property type="entry name" value="BPL_LPL_CATALYTIC"/>
    <property type="match status" value="1"/>
</dbReference>
<dbReference type="Gene3D" id="3.30.930.10">
    <property type="entry name" value="Bira Bifunctional Protein, Domain 2"/>
    <property type="match status" value="1"/>
</dbReference>
<gene>
    <name evidence="5 11" type="primary">lipB</name>
    <name evidence="11" type="ordered locus">PSMK_26530</name>
</gene>
<evidence type="ECO:0000256" key="1">
    <source>
        <dbReference type="ARBA" id="ARBA00004821"/>
    </source>
</evidence>
<dbReference type="Proteomes" id="UP000007881">
    <property type="component" value="Chromosome"/>
</dbReference>
<evidence type="ECO:0000256" key="6">
    <source>
        <dbReference type="PIRNR" id="PIRNR016262"/>
    </source>
</evidence>
<feature type="domain" description="BPL/LPL catalytic" evidence="10">
    <location>
        <begin position="28"/>
        <end position="223"/>
    </location>
</feature>
<evidence type="ECO:0000256" key="8">
    <source>
        <dbReference type="PIRSR" id="PIRSR016262-2"/>
    </source>
</evidence>
<dbReference type="AlphaFoldDB" id="I0IHS4"/>
<dbReference type="HOGENOM" id="CLU_035168_1_3_0"/>
<keyword evidence="2 5" id="KW-0808">Transferase</keyword>
<dbReference type="OrthoDB" id="9787061at2"/>
<dbReference type="PROSITE" id="PS01313">
    <property type="entry name" value="LIPB"/>
    <property type="match status" value="1"/>
</dbReference>
<dbReference type="GO" id="GO:0009249">
    <property type="term" value="P:protein lipoylation"/>
    <property type="evidence" value="ECO:0007669"/>
    <property type="project" value="InterPro"/>
</dbReference>
<dbReference type="KEGG" id="phm:PSMK_26530"/>
<comment type="subcellular location">
    <subcellularLocation>
        <location evidence="5">Cytoplasm</location>
    </subcellularLocation>
</comment>
<evidence type="ECO:0000259" key="10">
    <source>
        <dbReference type="PROSITE" id="PS51733"/>
    </source>
</evidence>
<keyword evidence="3 5" id="KW-0012">Acyltransferase</keyword>
<feature type="binding site" evidence="5 8">
    <location>
        <begin position="165"/>
        <end position="167"/>
    </location>
    <ligand>
        <name>substrate</name>
    </ligand>
</feature>
<dbReference type="InterPro" id="IPR020605">
    <property type="entry name" value="Octanoyltransferase_CS"/>
</dbReference>
<comment type="pathway">
    <text evidence="1 5 6">Protein modification; protein lipoylation via endogenous pathway; protein N(6)-(lipoyl)lysine from octanoyl-[acyl-carrier-protein]: step 1/2.</text>
</comment>
<dbReference type="PIRSF" id="PIRSF016262">
    <property type="entry name" value="LPLase"/>
    <property type="match status" value="1"/>
</dbReference>
<dbReference type="NCBIfam" id="TIGR00214">
    <property type="entry name" value="lipB"/>
    <property type="match status" value="1"/>
</dbReference>
<evidence type="ECO:0000313" key="11">
    <source>
        <dbReference type="EMBL" id="BAM04812.1"/>
    </source>
</evidence>
<dbReference type="PANTHER" id="PTHR10993">
    <property type="entry name" value="OCTANOYLTRANSFERASE"/>
    <property type="match status" value="1"/>
</dbReference>
<comment type="catalytic activity">
    <reaction evidence="5 6">
        <text>octanoyl-[ACP] + L-lysyl-[protein] = N(6)-octanoyl-L-lysyl-[protein] + holo-[ACP] + H(+)</text>
        <dbReference type="Rhea" id="RHEA:17665"/>
        <dbReference type="Rhea" id="RHEA-COMP:9636"/>
        <dbReference type="Rhea" id="RHEA-COMP:9685"/>
        <dbReference type="Rhea" id="RHEA-COMP:9752"/>
        <dbReference type="Rhea" id="RHEA-COMP:9928"/>
        <dbReference type="ChEBI" id="CHEBI:15378"/>
        <dbReference type="ChEBI" id="CHEBI:29969"/>
        <dbReference type="ChEBI" id="CHEBI:64479"/>
        <dbReference type="ChEBI" id="CHEBI:78463"/>
        <dbReference type="ChEBI" id="CHEBI:78809"/>
        <dbReference type="EC" id="2.3.1.181"/>
    </reaction>
</comment>
<evidence type="ECO:0000313" key="12">
    <source>
        <dbReference type="Proteomes" id="UP000007881"/>
    </source>
</evidence>
<dbReference type="InterPro" id="IPR000544">
    <property type="entry name" value="Octanoyltransferase"/>
</dbReference>
<keyword evidence="5" id="KW-0963">Cytoplasm</keyword>
<dbReference type="UniPathway" id="UPA00538">
    <property type="reaction ID" value="UER00592"/>
</dbReference>
<dbReference type="eggNOG" id="COG0321">
    <property type="taxonomic scope" value="Bacteria"/>
</dbReference>
<evidence type="ECO:0000256" key="9">
    <source>
        <dbReference type="PIRSR" id="PIRSR016262-3"/>
    </source>
</evidence>
<dbReference type="CDD" id="cd16444">
    <property type="entry name" value="LipB"/>
    <property type="match status" value="1"/>
</dbReference>